<protein>
    <submittedName>
        <fullName evidence="2">Uncharacterized protein</fullName>
    </submittedName>
</protein>
<proteinExistence type="predicted"/>
<feature type="compositionally biased region" description="Basic and acidic residues" evidence="1">
    <location>
        <begin position="38"/>
        <end position="65"/>
    </location>
</feature>
<evidence type="ECO:0000256" key="1">
    <source>
        <dbReference type="SAM" id="MobiDB-lite"/>
    </source>
</evidence>
<comment type="caution">
    <text evidence="2">The sequence shown here is derived from an EMBL/GenBank/DDBJ whole genome shotgun (WGS) entry which is preliminary data.</text>
</comment>
<dbReference type="AlphaFoldDB" id="A0A3L6PZG2"/>
<organism evidence="2 3">
    <name type="scientific">Panicum miliaceum</name>
    <name type="common">Proso millet</name>
    <name type="synonym">Broomcorn millet</name>
    <dbReference type="NCBI Taxonomy" id="4540"/>
    <lineage>
        <taxon>Eukaryota</taxon>
        <taxon>Viridiplantae</taxon>
        <taxon>Streptophyta</taxon>
        <taxon>Embryophyta</taxon>
        <taxon>Tracheophyta</taxon>
        <taxon>Spermatophyta</taxon>
        <taxon>Magnoliopsida</taxon>
        <taxon>Liliopsida</taxon>
        <taxon>Poales</taxon>
        <taxon>Poaceae</taxon>
        <taxon>PACMAD clade</taxon>
        <taxon>Panicoideae</taxon>
        <taxon>Panicodae</taxon>
        <taxon>Paniceae</taxon>
        <taxon>Panicinae</taxon>
        <taxon>Panicum</taxon>
        <taxon>Panicum sect. Panicum</taxon>
    </lineage>
</organism>
<dbReference type="Proteomes" id="UP000275267">
    <property type="component" value="Unassembled WGS sequence"/>
</dbReference>
<keyword evidence="3" id="KW-1185">Reference proteome</keyword>
<name>A0A3L6PZG2_PANMI</name>
<sequence>MERDMDRRRRGRREAGGEVPRAQGCTTARPEAVLSRGEAGRVEQDENWRGRGRREAAGRAIKEASHAQGGAAVRPEAVRSRAEEGEGNGGR</sequence>
<evidence type="ECO:0000313" key="2">
    <source>
        <dbReference type="EMBL" id="RLM69107.1"/>
    </source>
</evidence>
<evidence type="ECO:0000313" key="3">
    <source>
        <dbReference type="Proteomes" id="UP000275267"/>
    </source>
</evidence>
<feature type="region of interest" description="Disordered" evidence="1">
    <location>
        <begin position="1"/>
        <end position="91"/>
    </location>
</feature>
<reference evidence="3" key="1">
    <citation type="journal article" date="2019" name="Nat. Commun.">
        <title>The genome of broomcorn millet.</title>
        <authorList>
            <person name="Zou C."/>
            <person name="Miki D."/>
            <person name="Li D."/>
            <person name="Tang Q."/>
            <person name="Xiao L."/>
            <person name="Rajput S."/>
            <person name="Deng P."/>
            <person name="Jia W."/>
            <person name="Huang R."/>
            <person name="Zhang M."/>
            <person name="Sun Y."/>
            <person name="Hu J."/>
            <person name="Fu X."/>
            <person name="Schnable P.S."/>
            <person name="Li F."/>
            <person name="Zhang H."/>
            <person name="Feng B."/>
            <person name="Zhu X."/>
            <person name="Liu R."/>
            <person name="Schnable J.C."/>
            <person name="Zhu J.-K."/>
            <person name="Zhang H."/>
        </authorList>
    </citation>
    <scope>NUCLEOTIDE SEQUENCE [LARGE SCALE GENOMIC DNA]</scope>
</reference>
<gene>
    <name evidence="2" type="ORF">C2845_PM17G02790</name>
</gene>
<accession>A0A3L6PZG2</accession>
<dbReference type="EMBL" id="PQIB02000014">
    <property type="protein sequence ID" value="RLM69107.1"/>
    <property type="molecule type" value="Genomic_DNA"/>
</dbReference>